<dbReference type="PANTHER" id="PTHR21294:SF17">
    <property type="entry name" value="PROTEIN FIXA"/>
    <property type="match status" value="1"/>
</dbReference>
<dbReference type="EMBL" id="DSXR01000128">
    <property type="protein sequence ID" value="HGS88508.1"/>
    <property type="molecule type" value="Genomic_DNA"/>
</dbReference>
<gene>
    <name evidence="3" type="ORF">ENT17_12970</name>
</gene>
<dbReference type="InterPro" id="IPR033948">
    <property type="entry name" value="ETF_beta_N"/>
</dbReference>
<proteinExistence type="predicted"/>
<feature type="domain" description="Electron transfer flavoprotein alpha/beta-subunit N-terminal" evidence="2">
    <location>
        <begin position="21"/>
        <end position="214"/>
    </location>
</feature>
<dbReference type="GO" id="GO:0009055">
    <property type="term" value="F:electron transfer activity"/>
    <property type="evidence" value="ECO:0007669"/>
    <property type="project" value="InterPro"/>
</dbReference>
<comment type="caution">
    <text evidence="3">The sequence shown here is derived from an EMBL/GenBank/DDBJ whole genome shotgun (WGS) entry which is preliminary data.</text>
</comment>
<dbReference type="CDD" id="cd01714">
    <property type="entry name" value="ETF_beta"/>
    <property type="match status" value="1"/>
</dbReference>
<reference evidence="3" key="1">
    <citation type="journal article" date="2020" name="mSystems">
        <title>Genome- and Community-Level Interaction Insights into Carbon Utilization and Element Cycling Functions of Hydrothermarchaeota in Hydrothermal Sediment.</title>
        <authorList>
            <person name="Zhou Z."/>
            <person name="Liu Y."/>
            <person name="Xu W."/>
            <person name="Pan J."/>
            <person name="Luo Z.H."/>
            <person name="Li M."/>
        </authorList>
    </citation>
    <scope>NUCLEOTIDE SEQUENCE [LARGE SCALE GENOMIC DNA]</scope>
    <source>
        <strain evidence="3">SpSt-556</strain>
    </source>
</reference>
<dbReference type="Pfam" id="PF01012">
    <property type="entry name" value="ETF"/>
    <property type="match status" value="1"/>
</dbReference>
<dbReference type="PIRSF" id="PIRSF000090">
    <property type="entry name" value="Beta-ETF"/>
    <property type="match status" value="1"/>
</dbReference>
<protein>
    <recommendedName>
        <fullName evidence="1">Electron transfer flavoprotein small subunit</fullName>
    </recommendedName>
</protein>
<dbReference type="SMART" id="SM00893">
    <property type="entry name" value="ETF"/>
    <property type="match status" value="1"/>
</dbReference>
<dbReference type="SUPFAM" id="SSF52402">
    <property type="entry name" value="Adenine nucleotide alpha hydrolases-like"/>
    <property type="match status" value="1"/>
</dbReference>
<organism evidence="3">
    <name type="scientific">Bellilinea caldifistulae</name>
    <dbReference type="NCBI Taxonomy" id="360411"/>
    <lineage>
        <taxon>Bacteria</taxon>
        <taxon>Bacillati</taxon>
        <taxon>Chloroflexota</taxon>
        <taxon>Anaerolineae</taxon>
        <taxon>Anaerolineales</taxon>
        <taxon>Anaerolineaceae</taxon>
        <taxon>Bellilinea</taxon>
    </lineage>
</organism>
<dbReference type="InterPro" id="IPR014730">
    <property type="entry name" value="ETF_a/b_N"/>
</dbReference>
<dbReference type="Gene3D" id="3.40.50.620">
    <property type="entry name" value="HUPs"/>
    <property type="match status" value="1"/>
</dbReference>
<evidence type="ECO:0000259" key="2">
    <source>
        <dbReference type="SMART" id="SM00893"/>
    </source>
</evidence>
<dbReference type="InterPro" id="IPR012255">
    <property type="entry name" value="ETF_b"/>
</dbReference>
<dbReference type="AlphaFoldDB" id="A0A7C4Q453"/>
<sequence>MNIVVCVKIAPDPEDLEIGSDGSVSTAHAEWSIGGFDLPALEAGVRLAEIHGGKVIALSAGPSSINQSKIKKDILSRGADELVLVVDETLQDASTAETARVLAAAIHKMEDVQLAFFGEGSADLYFQQTGAQVGERLGWLCLNAVQDVRFIEHGMLEIQRTLDVEMQVLDVPLPAALSVTSDICEPRLASMRAILQASRKPVIEWSLADIGIENLAASVEILAVQAPPRTSRKGVVLGGSVEEAVRSLLNNLKKEGVL</sequence>
<evidence type="ECO:0000256" key="1">
    <source>
        <dbReference type="ARBA" id="ARBA00042002"/>
    </source>
</evidence>
<dbReference type="PANTHER" id="PTHR21294">
    <property type="entry name" value="ELECTRON TRANSFER FLAVOPROTEIN BETA-SUBUNIT"/>
    <property type="match status" value="1"/>
</dbReference>
<accession>A0A7C4Q453</accession>
<name>A0A7C4Q453_9CHLR</name>
<dbReference type="InterPro" id="IPR014729">
    <property type="entry name" value="Rossmann-like_a/b/a_fold"/>
</dbReference>
<evidence type="ECO:0000313" key="3">
    <source>
        <dbReference type="EMBL" id="HGS88508.1"/>
    </source>
</evidence>